<dbReference type="Proteomes" id="UP001479436">
    <property type="component" value="Unassembled WGS sequence"/>
</dbReference>
<feature type="region of interest" description="Disordered" evidence="1">
    <location>
        <begin position="1"/>
        <end position="22"/>
    </location>
</feature>
<reference evidence="2 3" key="1">
    <citation type="submission" date="2023-04" db="EMBL/GenBank/DDBJ databases">
        <title>Genome of Basidiobolus ranarum AG-B5.</title>
        <authorList>
            <person name="Stajich J.E."/>
            <person name="Carter-House D."/>
            <person name="Gryganskyi A."/>
        </authorList>
    </citation>
    <scope>NUCLEOTIDE SEQUENCE [LARGE SCALE GENOMIC DNA]</scope>
    <source>
        <strain evidence="2 3">AG-B5</strain>
    </source>
</reference>
<protein>
    <submittedName>
        <fullName evidence="2">Uncharacterized protein</fullName>
    </submittedName>
</protein>
<gene>
    <name evidence="2" type="ORF">K7432_000587</name>
</gene>
<name>A0ABR2WB12_9FUNG</name>
<evidence type="ECO:0000313" key="3">
    <source>
        <dbReference type="Proteomes" id="UP001479436"/>
    </source>
</evidence>
<proteinExistence type="predicted"/>
<feature type="compositionally biased region" description="Polar residues" evidence="1">
    <location>
        <begin position="1"/>
        <end position="10"/>
    </location>
</feature>
<dbReference type="EMBL" id="JASJQH010006886">
    <property type="protein sequence ID" value="KAK9729074.1"/>
    <property type="molecule type" value="Genomic_DNA"/>
</dbReference>
<sequence length="57" mass="6602">MDSPIFTPSTFEPRFEIDNPGGGFVTDLRERKEQITEHDQIPDDRTEPGDIETYVDF</sequence>
<keyword evidence="3" id="KW-1185">Reference proteome</keyword>
<feature type="compositionally biased region" description="Basic and acidic residues" evidence="1">
    <location>
        <begin position="34"/>
        <end position="48"/>
    </location>
</feature>
<organism evidence="2 3">
    <name type="scientific">Basidiobolus ranarum</name>
    <dbReference type="NCBI Taxonomy" id="34480"/>
    <lineage>
        <taxon>Eukaryota</taxon>
        <taxon>Fungi</taxon>
        <taxon>Fungi incertae sedis</taxon>
        <taxon>Zoopagomycota</taxon>
        <taxon>Entomophthoromycotina</taxon>
        <taxon>Basidiobolomycetes</taxon>
        <taxon>Basidiobolales</taxon>
        <taxon>Basidiobolaceae</taxon>
        <taxon>Basidiobolus</taxon>
    </lineage>
</organism>
<evidence type="ECO:0000313" key="2">
    <source>
        <dbReference type="EMBL" id="KAK9729074.1"/>
    </source>
</evidence>
<comment type="caution">
    <text evidence="2">The sequence shown here is derived from an EMBL/GenBank/DDBJ whole genome shotgun (WGS) entry which is preliminary data.</text>
</comment>
<accession>A0ABR2WB12</accession>
<evidence type="ECO:0000256" key="1">
    <source>
        <dbReference type="SAM" id="MobiDB-lite"/>
    </source>
</evidence>
<feature type="region of interest" description="Disordered" evidence="1">
    <location>
        <begin position="34"/>
        <end position="57"/>
    </location>
</feature>